<proteinExistence type="predicted"/>
<gene>
    <name evidence="2" type="primary">LOC107821462</name>
</gene>
<evidence type="ECO:0000313" key="1">
    <source>
        <dbReference type="Proteomes" id="UP000790787"/>
    </source>
</evidence>
<evidence type="ECO:0000313" key="2">
    <source>
        <dbReference type="RefSeq" id="XP_075112681.1"/>
    </source>
</evidence>
<dbReference type="Proteomes" id="UP000790787">
    <property type="component" value="Chromosome 6"/>
</dbReference>
<name>A0AC58UT46_TOBAC</name>
<sequence length="313" mass="35947">MRSQSNFEVLSTNQENHQDVFSLPIQLPSLEFSGYSGHHAIDYQYDLSIQEFDANPFMEFTLDDPLYSSFYSTPLQCLTPAAGELYYGDLGNGFGLSDELGSGNNQLLLCDKNQEIIITNDHVEEIKKKEKDSRQIEEINSTRMLSRETISKYFYMPITQAAKELNIGLTLLKKRCRELGIRRWPHRKLMSLQTLIKNVKELEKGGGSGMEQKLKDVIKLLEEEKKMLEEVPDMELEEKTKRLRQACFKANYKRRKLMSMTELQASFGSYCNSNPAVGIGYGHREEEDDDYDDEEIKSLLADCFSSSSPTLHE</sequence>
<keyword evidence="1" id="KW-1185">Reference proteome</keyword>
<dbReference type="RefSeq" id="XP_075112681.1">
    <property type="nucleotide sequence ID" value="XM_075256580.1"/>
</dbReference>
<reference evidence="1" key="1">
    <citation type="journal article" date="2014" name="Nat. Commun.">
        <title>The tobacco genome sequence and its comparison with those of tomato and potato.</title>
        <authorList>
            <person name="Sierro N."/>
            <person name="Battey J.N."/>
            <person name="Ouadi S."/>
            <person name="Bakaher N."/>
            <person name="Bovet L."/>
            <person name="Willig A."/>
            <person name="Goepfert S."/>
            <person name="Peitsch M.C."/>
            <person name="Ivanov N.V."/>
        </authorList>
    </citation>
    <scope>NUCLEOTIDE SEQUENCE [LARGE SCALE GENOMIC DNA]</scope>
</reference>
<organism evidence="1 2">
    <name type="scientific">Nicotiana tabacum</name>
    <name type="common">Common tobacco</name>
    <dbReference type="NCBI Taxonomy" id="4097"/>
    <lineage>
        <taxon>Eukaryota</taxon>
        <taxon>Viridiplantae</taxon>
        <taxon>Streptophyta</taxon>
        <taxon>Embryophyta</taxon>
        <taxon>Tracheophyta</taxon>
        <taxon>Spermatophyta</taxon>
        <taxon>Magnoliopsida</taxon>
        <taxon>eudicotyledons</taxon>
        <taxon>Gunneridae</taxon>
        <taxon>Pentapetalae</taxon>
        <taxon>asterids</taxon>
        <taxon>lamiids</taxon>
        <taxon>Solanales</taxon>
        <taxon>Solanaceae</taxon>
        <taxon>Nicotianoideae</taxon>
        <taxon>Nicotianeae</taxon>
        <taxon>Nicotiana</taxon>
    </lineage>
</organism>
<accession>A0AC58UT46</accession>
<protein>
    <submittedName>
        <fullName evidence="2">Uncharacterized protein LOC107821462</fullName>
    </submittedName>
</protein>
<reference evidence="2" key="2">
    <citation type="submission" date="2025-08" db="UniProtKB">
        <authorList>
            <consortium name="RefSeq"/>
        </authorList>
    </citation>
    <scope>IDENTIFICATION</scope>
    <source>
        <tissue evidence="2">Leaf</tissue>
    </source>
</reference>